<name>A0A917TQ27_9BACI</name>
<comment type="caution">
    <text evidence="1">The sequence shown here is derived from an EMBL/GenBank/DDBJ whole genome shotgun (WGS) entry which is preliminary data.</text>
</comment>
<evidence type="ECO:0000313" key="2">
    <source>
        <dbReference type="Proteomes" id="UP000618460"/>
    </source>
</evidence>
<keyword evidence="2" id="KW-1185">Reference proteome</keyword>
<organism evidence="1 2">
    <name type="scientific">Paraliobacillus quinghaiensis</name>
    <dbReference type="NCBI Taxonomy" id="470815"/>
    <lineage>
        <taxon>Bacteria</taxon>
        <taxon>Bacillati</taxon>
        <taxon>Bacillota</taxon>
        <taxon>Bacilli</taxon>
        <taxon>Bacillales</taxon>
        <taxon>Bacillaceae</taxon>
        <taxon>Paraliobacillus</taxon>
    </lineage>
</organism>
<gene>
    <name evidence="1" type="ORF">GCM10011351_17450</name>
</gene>
<dbReference type="AlphaFoldDB" id="A0A917TQ27"/>
<sequence>MQTLSHTEKLKELLTKVYQDANNGAGIEEVMSLMQKELTQMQEN</sequence>
<reference evidence="1" key="2">
    <citation type="submission" date="2020-09" db="EMBL/GenBank/DDBJ databases">
        <authorList>
            <person name="Sun Q."/>
            <person name="Zhou Y."/>
        </authorList>
    </citation>
    <scope>NUCLEOTIDE SEQUENCE</scope>
    <source>
        <strain evidence="1">CGMCC 1.6333</strain>
    </source>
</reference>
<protein>
    <submittedName>
        <fullName evidence="1">Uncharacterized protein</fullName>
    </submittedName>
</protein>
<accession>A0A917TQ27</accession>
<reference evidence="1" key="1">
    <citation type="journal article" date="2014" name="Int. J. Syst. Evol. Microbiol.">
        <title>Complete genome sequence of Corynebacterium casei LMG S-19264T (=DSM 44701T), isolated from a smear-ripened cheese.</title>
        <authorList>
            <consortium name="US DOE Joint Genome Institute (JGI-PGF)"/>
            <person name="Walter F."/>
            <person name="Albersmeier A."/>
            <person name="Kalinowski J."/>
            <person name="Ruckert C."/>
        </authorList>
    </citation>
    <scope>NUCLEOTIDE SEQUENCE</scope>
    <source>
        <strain evidence="1">CGMCC 1.6333</strain>
    </source>
</reference>
<dbReference type="EMBL" id="BMLG01000008">
    <property type="protein sequence ID" value="GGM31752.1"/>
    <property type="molecule type" value="Genomic_DNA"/>
</dbReference>
<dbReference type="RefSeq" id="WP_268237316.1">
    <property type="nucleotide sequence ID" value="NZ_BMLG01000008.1"/>
</dbReference>
<evidence type="ECO:0000313" key="1">
    <source>
        <dbReference type="EMBL" id="GGM31752.1"/>
    </source>
</evidence>
<proteinExistence type="predicted"/>
<dbReference type="Proteomes" id="UP000618460">
    <property type="component" value="Unassembled WGS sequence"/>
</dbReference>